<organism evidence="2 3">
    <name type="scientific">Cymbomonas tetramitiformis</name>
    <dbReference type="NCBI Taxonomy" id="36881"/>
    <lineage>
        <taxon>Eukaryota</taxon>
        <taxon>Viridiplantae</taxon>
        <taxon>Chlorophyta</taxon>
        <taxon>Pyramimonadophyceae</taxon>
        <taxon>Pyramimonadales</taxon>
        <taxon>Pyramimonadaceae</taxon>
        <taxon>Cymbomonas</taxon>
    </lineage>
</organism>
<feature type="compositionally biased region" description="Basic and acidic residues" evidence="1">
    <location>
        <begin position="66"/>
        <end position="76"/>
    </location>
</feature>
<protein>
    <submittedName>
        <fullName evidence="2">Uncharacterized protein</fullName>
    </submittedName>
</protein>
<proteinExistence type="predicted"/>
<dbReference type="AlphaFoldDB" id="A0AAE0CF84"/>
<evidence type="ECO:0000256" key="1">
    <source>
        <dbReference type="SAM" id="MobiDB-lite"/>
    </source>
</evidence>
<accession>A0AAE0CF84</accession>
<feature type="non-terminal residue" evidence="2">
    <location>
        <position position="1"/>
    </location>
</feature>
<gene>
    <name evidence="2" type="ORF">CYMTET_37448</name>
</gene>
<name>A0AAE0CF84_9CHLO</name>
<dbReference type="Proteomes" id="UP001190700">
    <property type="component" value="Unassembled WGS sequence"/>
</dbReference>
<reference evidence="2 3" key="1">
    <citation type="journal article" date="2015" name="Genome Biol. Evol.">
        <title>Comparative Genomics of a Bacterivorous Green Alga Reveals Evolutionary Causalities and Consequences of Phago-Mixotrophic Mode of Nutrition.</title>
        <authorList>
            <person name="Burns J.A."/>
            <person name="Paasch A."/>
            <person name="Narechania A."/>
            <person name="Kim E."/>
        </authorList>
    </citation>
    <scope>NUCLEOTIDE SEQUENCE [LARGE SCALE GENOMIC DNA]</scope>
    <source>
        <strain evidence="2 3">PLY_AMNH</strain>
    </source>
</reference>
<evidence type="ECO:0000313" key="2">
    <source>
        <dbReference type="EMBL" id="KAK3253293.1"/>
    </source>
</evidence>
<keyword evidence="3" id="KW-1185">Reference proteome</keyword>
<feature type="compositionally biased region" description="Acidic residues" evidence="1">
    <location>
        <begin position="37"/>
        <end position="65"/>
    </location>
</feature>
<sequence length="111" mass="12128">KQDAQESEDEEENAADGDANVGDVESVEDPAAANDGETLEDEEGGEGVDKADDDEEQSSEEDEEDKKDGKKVEKVKGGSASKKADTFQIPRKRNVDRKKEEDEKPVKKSKS</sequence>
<feature type="compositionally biased region" description="Basic and acidic residues" evidence="1">
    <location>
        <begin position="97"/>
        <end position="111"/>
    </location>
</feature>
<comment type="caution">
    <text evidence="2">The sequence shown here is derived from an EMBL/GenBank/DDBJ whole genome shotgun (WGS) entry which is preliminary data.</text>
</comment>
<evidence type="ECO:0000313" key="3">
    <source>
        <dbReference type="Proteomes" id="UP001190700"/>
    </source>
</evidence>
<dbReference type="EMBL" id="LGRX02024880">
    <property type="protein sequence ID" value="KAK3253293.1"/>
    <property type="molecule type" value="Genomic_DNA"/>
</dbReference>
<feature type="compositionally biased region" description="Acidic residues" evidence="1">
    <location>
        <begin position="1"/>
        <end position="15"/>
    </location>
</feature>
<feature type="region of interest" description="Disordered" evidence="1">
    <location>
        <begin position="1"/>
        <end position="111"/>
    </location>
</feature>